<dbReference type="EMBL" id="OZ034818">
    <property type="protein sequence ID" value="CAL1388646.1"/>
    <property type="molecule type" value="Genomic_DNA"/>
</dbReference>
<evidence type="ECO:0000256" key="1">
    <source>
        <dbReference type="SAM" id="SignalP"/>
    </source>
</evidence>
<feature type="signal peptide" evidence="1">
    <location>
        <begin position="1"/>
        <end position="25"/>
    </location>
</feature>
<protein>
    <recommendedName>
        <fullName evidence="4">Secreted protein</fullName>
    </recommendedName>
</protein>
<proteinExistence type="predicted"/>
<keyword evidence="3" id="KW-1185">Reference proteome</keyword>
<evidence type="ECO:0000313" key="2">
    <source>
        <dbReference type="EMBL" id="CAL1388646.1"/>
    </source>
</evidence>
<keyword evidence="1" id="KW-0732">Signal</keyword>
<dbReference type="AlphaFoldDB" id="A0AAV2ERU4"/>
<sequence length="77" mass="8936">MDLKVIHPVTAVVFFSFLLVGGQFSDDLDAVEFVQDSGGLRSTACLRLEEKDRRLNCQRQCSRRRHNRGLRRSSRER</sequence>
<name>A0AAV2ERU4_9ROSI</name>
<organism evidence="2 3">
    <name type="scientific">Linum trigynum</name>
    <dbReference type="NCBI Taxonomy" id="586398"/>
    <lineage>
        <taxon>Eukaryota</taxon>
        <taxon>Viridiplantae</taxon>
        <taxon>Streptophyta</taxon>
        <taxon>Embryophyta</taxon>
        <taxon>Tracheophyta</taxon>
        <taxon>Spermatophyta</taxon>
        <taxon>Magnoliopsida</taxon>
        <taxon>eudicotyledons</taxon>
        <taxon>Gunneridae</taxon>
        <taxon>Pentapetalae</taxon>
        <taxon>rosids</taxon>
        <taxon>fabids</taxon>
        <taxon>Malpighiales</taxon>
        <taxon>Linaceae</taxon>
        <taxon>Linum</taxon>
    </lineage>
</organism>
<dbReference type="Proteomes" id="UP001497516">
    <property type="component" value="Chromosome 5"/>
</dbReference>
<gene>
    <name evidence="2" type="ORF">LTRI10_LOCUS29566</name>
</gene>
<evidence type="ECO:0008006" key="4">
    <source>
        <dbReference type="Google" id="ProtNLM"/>
    </source>
</evidence>
<feature type="chain" id="PRO_5043617970" description="Secreted protein" evidence="1">
    <location>
        <begin position="26"/>
        <end position="77"/>
    </location>
</feature>
<evidence type="ECO:0000313" key="3">
    <source>
        <dbReference type="Proteomes" id="UP001497516"/>
    </source>
</evidence>
<reference evidence="2 3" key="1">
    <citation type="submission" date="2024-04" db="EMBL/GenBank/DDBJ databases">
        <authorList>
            <person name="Fracassetti M."/>
        </authorList>
    </citation>
    <scope>NUCLEOTIDE SEQUENCE [LARGE SCALE GENOMIC DNA]</scope>
</reference>
<accession>A0AAV2ERU4</accession>